<keyword evidence="2" id="KW-0479">Metal-binding</keyword>
<dbReference type="SUPFAM" id="SSF54862">
    <property type="entry name" value="4Fe-4S ferredoxins"/>
    <property type="match status" value="1"/>
</dbReference>
<dbReference type="InterPro" id="IPR017900">
    <property type="entry name" value="4Fe4S_Fe_S_CS"/>
</dbReference>
<dbReference type="InterPro" id="IPR050954">
    <property type="entry name" value="ET_IronSulfur_Cluster-Binding"/>
</dbReference>
<dbReference type="GO" id="GO:0046872">
    <property type="term" value="F:metal ion binding"/>
    <property type="evidence" value="ECO:0007669"/>
    <property type="project" value="UniProtKB-KW"/>
</dbReference>
<feature type="signal peptide" evidence="5">
    <location>
        <begin position="1"/>
        <end position="21"/>
    </location>
</feature>
<dbReference type="PANTHER" id="PTHR43177:SF9">
    <property type="entry name" value="PROTEIN NRFC"/>
    <property type="match status" value="1"/>
</dbReference>
<dbReference type="CDD" id="cd10551">
    <property type="entry name" value="PsrB"/>
    <property type="match status" value="1"/>
</dbReference>
<evidence type="ECO:0000313" key="8">
    <source>
        <dbReference type="Proteomes" id="UP000069241"/>
    </source>
</evidence>
<dbReference type="AlphaFoldDB" id="A0A0X8JIH0"/>
<dbReference type="InterPro" id="IPR054822">
    <property type="entry name" value="DsrO-like"/>
</dbReference>
<accession>A0A0X8JIH0</accession>
<dbReference type="RefSeq" id="WP_062251691.1">
    <property type="nucleotide sequence ID" value="NZ_CP014229.1"/>
</dbReference>
<dbReference type="Gene3D" id="3.30.70.20">
    <property type="match status" value="2"/>
</dbReference>
<dbReference type="Pfam" id="PF13247">
    <property type="entry name" value="Fer4_11"/>
    <property type="match status" value="1"/>
</dbReference>
<feature type="chain" id="PRO_5007067444" evidence="5">
    <location>
        <begin position="22"/>
        <end position="245"/>
    </location>
</feature>
<name>A0A0X8JIH0_9BACT</name>
<keyword evidence="5" id="KW-0732">Signal</keyword>
<dbReference type="GO" id="GO:0051539">
    <property type="term" value="F:4 iron, 4 sulfur cluster binding"/>
    <property type="evidence" value="ECO:0007669"/>
    <property type="project" value="UniProtKB-KW"/>
</dbReference>
<dbReference type="KEGG" id="dfi:AXF13_03630"/>
<organism evidence="7 8">
    <name type="scientific">Desulfovibrio fairfieldensis</name>
    <dbReference type="NCBI Taxonomy" id="44742"/>
    <lineage>
        <taxon>Bacteria</taxon>
        <taxon>Pseudomonadati</taxon>
        <taxon>Thermodesulfobacteriota</taxon>
        <taxon>Desulfovibrionia</taxon>
        <taxon>Desulfovibrionales</taxon>
        <taxon>Desulfovibrionaceae</taxon>
        <taxon>Desulfovibrio</taxon>
    </lineage>
</organism>
<evidence type="ECO:0000259" key="6">
    <source>
        <dbReference type="PROSITE" id="PS51379"/>
    </source>
</evidence>
<dbReference type="NCBIfam" id="NF045797">
    <property type="entry name" value="DsrO"/>
    <property type="match status" value="1"/>
</dbReference>
<dbReference type="STRING" id="44742.AXF13_03630"/>
<dbReference type="Proteomes" id="UP000069241">
    <property type="component" value="Chromosome"/>
</dbReference>
<evidence type="ECO:0000313" key="7">
    <source>
        <dbReference type="EMBL" id="AMD89276.1"/>
    </source>
</evidence>
<evidence type="ECO:0000256" key="4">
    <source>
        <dbReference type="ARBA" id="ARBA00023014"/>
    </source>
</evidence>
<protein>
    <submittedName>
        <fullName evidence="7">Tetrathionate reductase subunit B</fullName>
    </submittedName>
</protein>
<evidence type="ECO:0000256" key="1">
    <source>
        <dbReference type="ARBA" id="ARBA00022485"/>
    </source>
</evidence>
<dbReference type="PROSITE" id="PS51379">
    <property type="entry name" value="4FE4S_FER_2"/>
    <property type="match status" value="2"/>
</dbReference>
<sequence>MQRRKFLQLAGLAGMAGLGLAAPVHGGVPALEQGRRPRYGMLIDLKKCVGCQACTVSCCMENAVPPGAFRTSVGEYALKPQGEERMYIAPLPRLCNHCKEPACLPVCPVKATYQHNNGIVVIDASACIGCGFCVQACPYDARFLNRQTRTADKCTFCAHRLEAGLLPVCVESCVGGARLFGDLNAPDSLIRRTLDAHKDALKVLYPEKGTEPFVFYLHLDDVFVAADSVATPMSPRLPQQEESHA</sequence>
<reference evidence="8" key="1">
    <citation type="submission" date="2016-02" db="EMBL/GenBank/DDBJ databases">
        <authorList>
            <person name="Holder M.E."/>
            <person name="Ajami N.J."/>
            <person name="Petrosino J.F."/>
        </authorList>
    </citation>
    <scope>NUCLEOTIDE SEQUENCE [LARGE SCALE GENOMIC DNA]</scope>
    <source>
        <strain evidence="8">CCUG 45958</strain>
    </source>
</reference>
<dbReference type="PANTHER" id="PTHR43177">
    <property type="entry name" value="PROTEIN NRFC"/>
    <property type="match status" value="1"/>
</dbReference>
<proteinExistence type="predicted"/>
<feature type="domain" description="4Fe-4S ferredoxin-type" evidence="6">
    <location>
        <begin position="39"/>
        <end position="69"/>
    </location>
</feature>
<keyword evidence="4" id="KW-0411">Iron-sulfur</keyword>
<keyword evidence="8" id="KW-1185">Reference proteome</keyword>
<evidence type="ECO:0000256" key="5">
    <source>
        <dbReference type="SAM" id="SignalP"/>
    </source>
</evidence>
<dbReference type="PROSITE" id="PS00198">
    <property type="entry name" value="4FE4S_FER_1"/>
    <property type="match status" value="1"/>
</dbReference>
<evidence type="ECO:0000256" key="3">
    <source>
        <dbReference type="ARBA" id="ARBA00023004"/>
    </source>
</evidence>
<keyword evidence="3" id="KW-0408">Iron</keyword>
<gene>
    <name evidence="7" type="ORF">AXF13_03630</name>
</gene>
<keyword evidence="1" id="KW-0004">4Fe-4S</keyword>
<dbReference type="InterPro" id="IPR017896">
    <property type="entry name" value="4Fe4S_Fe-S-bd"/>
</dbReference>
<feature type="domain" description="4Fe-4S ferredoxin-type" evidence="6">
    <location>
        <begin position="118"/>
        <end position="147"/>
    </location>
</feature>
<evidence type="ECO:0000256" key="2">
    <source>
        <dbReference type="ARBA" id="ARBA00022723"/>
    </source>
</evidence>
<dbReference type="EMBL" id="CP014229">
    <property type="protein sequence ID" value="AMD89276.1"/>
    <property type="molecule type" value="Genomic_DNA"/>
</dbReference>